<geneLocation type="plasmid" evidence="2">
    <name>pkf715a dna</name>
</geneLocation>
<name>A0A1L7NNE3_PSEPU</name>
<proteinExistence type="predicted"/>
<dbReference type="EMBL" id="AP015030">
    <property type="protein sequence ID" value="BAW26964.1"/>
    <property type="molecule type" value="Genomic_DNA"/>
</dbReference>
<keyword evidence="1" id="KW-0614">Plasmid</keyword>
<sequence>MGSSISFVGSNGLMDVPAPPWIRTDAILFASWGQLLLAMIKHGAVETVRKGEQLSMKPAEFGLLIDGGLYATDSPPGNESRALLIDFLRRGDLFIPTISGNLKITLTPHCKTTCLIVREAALGAFKAEFETWDMCEPILCAEMAQAYSQAVSASIGKDQDKIRRVLSIMASHPTAIDSKLGREIEAGKQLIRDLAGVQKRSATRAFRFLEDAGEVSFYGYKRLFYRGQQAHPQA</sequence>
<accession>A0A1L7NNE3</accession>
<evidence type="ECO:0000313" key="1">
    <source>
        <dbReference type="EMBL" id="BAW26964.1"/>
    </source>
</evidence>
<organism evidence="1 2">
    <name type="scientific">Pseudomonas putida</name>
    <name type="common">Arthrobacter siderocapsulatus</name>
    <dbReference type="NCBI Taxonomy" id="303"/>
    <lineage>
        <taxon>Bacteria</taxon>
        <taxon>Pseudomonadati</taxon>
        <taxon>Pseudomonadota</taxon>
        <taxon>Gammaproteobacteria</taxon>
        <taxon>Pseudomonadales</taxon>
        <taxon>Pseudomonadaceae</taxon>
        <taxon>Pseudomonas</taxon>
    </lineage>
</organism>
<protein>
    <submittedName>
        <fullName evidence="1">Putative catabolite gene activator family protein</fullName>
    </submittedName>
</protein>
<reference evidence="1 2" key="1">
    <citation type="submission" date="2015-11" db="EMBL/GenBank/DDBJ databases">
        <title>Complete genome sequencing of a biphenyl-degrading bacterium, Pseudomonas putida KF715 (=NBRC110667).</title>
        <authorList>
            <person name="Suenaga H."/>
            <person name="Fujihara N."/>
            <person name="Watanabe T."/>
            <person name="Hirose J."/>
            <person name="Kimura N."/>
            <person name="Yamazoe A."/>
            <person name="Hosoyama A."/>
            <person name="Shimodaira J."/>
            <person name="Furukawa K."/>
        </authorList>
    </citation>
    <scope>NUCLEOTIDE SEQUENCE [LARGE SCALE GENOMIC DNA]</scope>
    <source>
        <strain evidence="1 2">KF715</strain>
        <plasmid evidence="2">Plasmid pkf715a dna</plasmid>
    </source>
</reference>
<dbReference type="Proteomes" id="UP000218731">
    <property type="component" value="Plasmid pKF715A"/>
</dbReference>
<evidence type="ECO:0000313" key="2">
    <source>
        <dbReference type="Proteomes" id="UP000218731"/>
    </source>
</evidence>
<dbReference type="AlphaFoldDB" id="A0A1L7NNE3"/>
<gene>
    <name evidence="1" type="ORF">KF715C_pA4590</name>
</gene>